<organism evidence="1">
    <name type="scientific">Hexamita inflata</name>
    <dbReference type="NCBI Taxonomy" id="28002"/>
    <lineage>
        <taxon>Eukaryota</taxon>
        <taxon>Metamonada</taxon>
        <taxon>Diplomonadida</taxon>
        <taxon>Hexamitidae</taxon>
        <taxon>Hexamitinae</taxon>
        <taxon>Hexamita</taxon>
    </lineage>
</organism>
<reference evidence="1" key="1">
    <citation type="submission" date="2023-06" db="EMBL/GenBank/DDBJ databases">
        <authorList>
            <person name="Kurt Z."/>
        </authorList>
    </citation>
    <scope>NUCLEOTIDE SEQUENCE</scope>
</reference>
<sequence length="169" mass="19973">MQTKHDISNIESISSIESFSESFSESIDDNHKSIFDQSRSYSIEQTLNDYKQGEQFKYIKEYPSYLISNYGRITFNEDKVKRAPISITCGYYQVSIQNEFGSDLKFINLQQKHFLENVQKIMKLIIQIETDKIINYQIQDTLQEVKIQKIDQVIKDIQLNTQMFFQILV</sequence>
<accession>A0AA86TB46</accession>
<keyword evidence="3" id="KW-1185">Reference proteome</keyword>
<dbReference type="EMBL" id="CATOUU010000042">
    <property type="protein sequence ID" value="CAI9914019.1"/>
    <property type="molecule type" value="Genomic_DNA"/>
</dbReference>
<evidence type="ECO:0000313" key="2">
    <source>
        <dbReference type="EMBL" id="CAL6011880.1"/>
    </source>
</evidence>
<dbReference type="AlphaFoldDB" id="A0AA86TB46"/>
<protein>
    <submittedName>
        <fullName evidence="1">NUMOD4</fullName>
    </submittedName>
</protein>
<name>A0AA86TB46_9EUKA</name>
<dbReference type="EMBL" id="CAXDID020000065">
    <property type="protein sequence ID" value="CAL6011880.1"/>
    <property type="molecule type" value="Genomic_DNA"/>
</dbReference>
<gene>
    <name evidence="1" type="ORF">HINF_LOCUS1664</name>
    <name evidence="2" type="ORF">HINF_LOCUS23034</name>
</gene>
<comment type="caution">
    <text evidence="1">The sequence shown here is derived from an EMBL/GenBank/DDBJ whole genome shotgun (WGS) entry which is preliminary data.</text>
</comment>
<evidence type="ECO:0000313" key="1">
    <source>
        <dbReference type="EMBL" id="CAI9914019.1"/>
    </source>
</evidence>
<proteinExistence type="predicted"/>
<evidence type="ECO:0000313" key="3">
    <source>
        <dbReference type="Proteomes" id="UP001642409"/>
    </source>
</evidence>
<dbReference type="Proteomes" id="UP001642409">
    <property type="component" value="Unassembled WGS sequence"/>
</dbReference>
<reference evidence="2 3" key="2">
    <citation type="submission" date="2024-07" db="EMBL/GenBank/DDBJ databases">
        <authorList>
            <person name="Akdeniz Z."/>
        </authorList>
    </citation>
    <scope>NUCLEOTIDE SEQUENCE [LARGE SCALE GENOMIC DNA]</scope>
</reference>